<dbReference type="Proteomes" id="UP000245884">
    <property type="component" value="Unassembled WGS sequence"/>
</dbReference>
<dbReference type="RefSeq" id="XP_025361244.1">
    <property type="nucleotide sequence ID" value="XM_025506566.1"/>
</dbReference>
<name>A0A316UMV4_9BASI</name>
<organism evidence="1 2">
    <name type="scientific">Jaminaea rosea</name>
    <dbReference type="NCBI Taxonomy" id="1569628"/>
    <lineage>
        <taxon>Eukaryota</taxon>
        <taxon>Fungi</taxon>
        <taxon>Dikarya</taxon>
        <taxon>Basidiomycota</taxon>
        <taxon>Ustilaginomycotina</taxon>
        <taxon>Exobasidiomycetes</taxon>
        <taxon>Microstromatales</taxon>
        <taxon>Microstromatales incertae sedis</taxon>
        <taxon>Jaminaea</taxon>
    </lineage>
</organism>
<dbReference type="AlphaFoldDB" id="A0A316UMV4"/>
<protein>
    <submittedName>
        <fullName evidence="1">Uncharacterized protein</fullName>
    </submittedName>
</protein>
<accession>A0A316UMV4</accession>
<proteinExistence type="predicted"/>
<sequence>MGLELTIMHDALTATPCGRDGWYLNASDQCEKNYFVICVRPTTPDNNDCFYMEADDDCQWPHTFEYGAAPTELEIWYKY</sequence>
<keyword evidence="2" id="KW-1185">Reference proteome</keyword>
<dbReference type="EMBL" id="KZ819671">
    <property type="protein sequence ID" value="PWN26632.1"/>
    <property type="molecule type" value="Genomic_DNA"/>
</dbReference>
<evidence type="ECO:0000313" key="1">
    <source>
        <dbReference type="EMBL" id="PWN26632.1"/>
    </source>
</evidence>
<evidence type="ECO:0000313" key="2">
    <source>
        <dbReference type="Proteomes" id="UP000245884"/>
    </source>
</evidence>
<dbReference type="GeneID" id="37028389"/>
<reference evidence="1 2" key="1">
    <citation type="journal article" date="2018" name="Mol. Biol. Evol.">
        <title>Broad Genomic Sampling Reveals a Smut Pathogenic Ancestry of the Fungal Clade Ustilaginomycotina.</title>
        <authorList>
            <person name="Kijpornyongpan T."/>
            <person name="Mondo S.J."/>
            <person name="Barry K."/>
            <person name="Sandor L."/>
            <person name="Lee J."/>
            <person name="Lipzen A."/>
            <person name="Pangilinan J."/>
            <person name="LaButti K."/>
            <person name="Hainaut M."/>
            <person name="Henrissat B."/>
            <person name="Grigoriev I.V."/>
            <person name="Spatafora J.W."/>
            <person name="Aime M.C."/>
        </authorList>
    </citation>
    <scope>NUCLEOTIDE SEQUENCE [LARGE SCALE GENOMIC DNA]</scope>
    <source>
        <strain evidence="1 2">MCA 5214</strain>
    </source>
</reference>
<gene>
    <name evidence="1" type="ORF">BDZ90DRAFT_233247</name>
</gene>